<evidence type="ECO:0000313" key="2">
    <source>
        <dbReference type="Proteomes" id="UP001216674"/>
    </source>
</evidence>
<evidence type="ECO:0000313" key="1">
    <source>
        <dbReference type="EMBL" id="MDF3833458.1"/>
    </source>
</evidence>
<name>A0ABT6AM29_9BURK</name>
<sequence>MNLRHDMPPLAIRLAIAICLTGAGTAPSLAQTSPARGPLPSAEGSADAMPMADYLGLLRQIAPAAEAGAQAYLRAFETRCKRALRTSELRRALSAGDGDPVLMGLMRASQQQDVAAIRQWQAKVSCSGSRP</sequence>
<protein>
    <submittedName>
        <fullName evidence="1">Uncharacterized protein</fullName>
    </submittedName>
</protein>
<organism evidence="1 2">
    <name type="scientific">Cupriavidus basilensis</name>
    <dbReference type="NCBI Taxonomy" id="68895"/>
    <lineage>
        <taxon>Bacteria</taxon>
        <taxon>Pseudomonadati</taxon>
        <taxon>Pseudomonadota</taxon>
        <taxon>Betaproteobacteria</taxon>
        <taxon>Burkholderiales</taxon>
        <taxon>Burkholderiaceae</taxon>
        <taxon>Cupriavidus</taxon>
    </lineage>
</organism>
<comment type="caution">
    <text evidence="1">The sequence shown here is derived from an EMBL/GenBank/DDBJ whole genome shotgun (WGS) entry which is preliminary data.</text>
</comment>
<dbReference type="Proteomes" id="UP001216674">
    <property type="component" value="Unassembled WGS sequence"/>
</dbReference>
<dbReference type="RefSeq" id="WP_276264799.1">
    <property type="nucleotide sequence ID" value="NZ_JARJLM010000184.1"/>
</dbReference>
<proteinExistence type="predicted"/>
<reference evidence="1 2" key="1">
    <citation type="submission" date="2023-03" db="EMBL/GenBank/DDBJ databases">
        <title>Draft assemblies of triclosan tolerant bacteria isolated from returned activated sludge.</title>
        <authorList>
            <person name="Van Hamelsveld S."/>
        </authorList>
    </citation>
    <scope>NUCLEOTIDE SEQUENCE [LARGE SCALE GENOMIC DNA]</scope>
    <source>
        <strain evidence="1 2">GW210010_S58</strain>
    </source>
</reference>
<dbReference type="EMBL" id="JARJLM010000184">
    <property type="protein sequence ID" value="MDF3833458.1"/>
    <property type="molecule type" value="Genomic_DNA"/>
</dbReference>
<accession>A0ABT6AM29</accession>
<keyword evidence="2" id="KW-1185">Reference proteome</keyword>
<gene>
    <name evidence="1" type="ORF">P3W85_10930</name>
</gene>